<reference evidence="2" key="1">
    <citation type="submission" date="2014-03" db="EMBL/GenBank/DDBJ databases">
        <title>The sialotranscriptome of Amblyomma triste, Amblyomma parvum and Amblyomma cajennense ticks, uncovered by 454-based RNA-seq.</title>
        <authorList>
            <person name="Garcia G.R."/>
            <person name="Gardinassi L.G."/>
            <person name="Ribeiro J.M."/>
            <person name="Anatriello E."/>
            <person name="Ferreira B.R."/>
            <person name="Moreira H.N."/>
            <person name="Mafra C."/>
            <person name="Olegario M.M."/>
            <person name="Szabo P.J."/>
            <person name="Miranda-Santos I.K."/>
            <person name="Maruyama S.R."/>
        </authorList>
    </citation>
    <scope>NUCLEOTIDE SEQUENCE</scope>
    <source>
        <strain evidence="2">Mato Grasso do Sul</strain>
        <tissue evidence="2">Salivary glands</tissue>
    </source>
</reference>
<feature type="signal peptide" evidence="1">
    <location>
        <begin position="1"/>
        <end position="18"/>
    </location>
</feature>
<proteinExistence type="evidence at transcript level"/>
<organism evidence="2">
    <name type="scientific">Amblyomma triste</name>
    <name type="common">Neotropical tick</name>
    <dbReference type="NCBI Taxonomy" id="251400"/>
    <lineage>
        <taxon>Eukaryota</taxon>
        <taxon>Metazoa</taxon>
        <taxon>Ecdysozoa</taxon>
        <taxon>Arthropoda</taxon>
        <taxon>Chelicerata</taxon>
        <taxon>Arachnida</taxon>
        <taxon>Acari</taxon>
        <taxon>Parasitiformes</taxon>
        <taxon>Ixodida</taxon>
        <taxon>Ixodoidea</taxon>
        <taxon>Ixodidae</taxon>
        <taxon>Amblyomminae</taxon>
        <taxon>Amblyomma</taxon>
    </lineage>
</organism>
<protein>
    <submittedName>
        <fullName evidence="2">Putative secreted protein</fullName>
    </submittedName>
</protein>
<dbReference type="EMBL" id="GBBM01008061">
    <property type="protein sequence ID" value="JAC27357.1"/>
    <property type="molecule type" value="mRNA"/>
</dbReference>
<sequence length="70" mass="7722">MVILKLWIVVWCTGATSGKSALPFNAFEKNPVQSLTLFPSIPAGETVWCRRDHCSDRPHSAVSPCLLNSH</sequence>
<name>A0A023G0N9_AMBTT</name>
<accession>A0A023G0N9</accession>
<keyword evidence="1" id="KW-0732">Signal</keyword>
<evidence type="ECO:0000256" key="1">
    <source>
        <dbReference type="SAM" id="SignalP"/>
    </source>
</evidence>
<evidence type="ECO:0000313" key="2">
    <source>
        <dbReference type="EMBL" id="JAC27357.1"/>
    </source>
</evidence>
<dbReference type="AlphaFoldDB" id="A0A023G0N9"/>
<feature type="chain" id="PRO_5001520373" evidence="1">
    <location>
        <begin position="19"/>
        <end position="70"/>
    </location>
</feature>